<feature type="signal peptide" evidence="2">
    <location>
        <begin position="1"/>
        <end position="15"/>
    </location>
</feature>
<accession>A0AAD6MUT0</accession>
<keyword evidence="1" id="KW-1133">Transmembrane helix</keyword>
<dbReference type="AlphaFoldDB" id="A0AAD6MUT0"/>
<evidence type="ECO:0000256" key="2">
    <source>
        <dbReference type="SAM" id="SignalP"/>
    </source>
</evidence>
<dbReference type="InterPro" id="IPR056124">
    <property type="entry name" value="DUF7707"/>
</dbReference>
<keyword evidence="2" id="KW-0732">Signal</keyword>
<feature type="domain" description="DUF7707" evidence="3">
    <location>
        <begin position="22"/>
        <end position="124"/>
    </location>
</feature>
<organism evidence="4 5">
    <name type="scientific">Penicillium malachiteum</name>
    <dbReference type="NCBI Taxonomy" id="1324776"/>
    <lineage>
        <taxon>Eukaryota</taxon>
        <taxon>Fungi</taxon>
        <taxon>Dikarya</taxon>
        <taxon>Ascomycota</taxon>
        <taxon>Pezizomycotina</taxon>
        <taxon>Eurotiomycetes</taxon>
        <taxon>Eurotiomycetidae</taxon>
        <taxon>Eurotiales</taxon>
        <taxon>Aspergillaceae</taxon>
        <taxon>Penicillium</taxon>
    </lineage>
</organism>
<evidence type="ECO:0000313" key="4">
    <source>
        <dbReference type="EMBL" id="KAJ5719832.1"/>
    </source>
</evidence>
<keyword evidence="1" id="KW-0812">Transmembrane</keyword>
<dbReference type="PANTHER" id="PTHR38118">
    <property type="entry name" value="ANCHORED CELL WALL PROTEIN 11-RELATED"/>
    <property type="match status" value="1"/>
</dbReference>
<feature type="transmembrane region" description="Helical" evidence="1">
    <location>
        <begin position="168"/>
        <end position="185"/>
    </location>
</feature>
<reference evidence="4" key="2">
    <citation type="submission" date="2023-01" db="EMBL/GenBank/DDBJ databases">
        <authorList>
            <person name="Petersen C."/>
        </authorList>
    </citation>
    <scope>NUCLEOTIDE SEQUENCE</scope>
    <source>
        <strain evidence="4">IBT 17514</strain>
    </source>
</reference>
<proteinExistence type="predicted"/>
<evidence type="ECO:0000313" key="5">
    <source>
        <dbReference type="Proteomes" id="UP001215712"/>
    </source>
</evidence>
<reference evidence="4" key="1">
    <citation type="journal article" date="2023" name="IMA Fungus">
        <title>Comparative genomic study of the Penicillium genus elucidates a diverse pangenome and 15 lateral gene transfer events.</title>
        <authorList>
            <person name="Petersen C."/>
            <person name="Sorensen T."/>
            <person name="Nielsen M.R."/>
            <person name="Sondergaard T.E."/>
            <person name="Sorensen J.L."/>
            <person name="Fitzpatrick D.A."/>
            <person name="Frisvad J.C."/>
            <person name="Nielsen K.L."/>
        </authorList>
    </citation>
    <scope>NUCLEOTIDE SEQUENCE</scope>
    <source>
        <strain evidence="4">IBT 17514</strain>
    </source>
</reference>
<sequence length="186" mass="19766">MLSMLVLFLASMVNCQYTWTPTIDPNSVPMATRENWCLSQTSACPILCMQMPNTTGANTNTCSAKTLIFDCQCNNGLSPNASEYSETIPYYVCTEANNQCVNKCTESTCQAACRNDHPCGAQHPTPVNISTATISSATPAASTTIASVLAETATGRAPRLLVNDMSQIYGLCVVIGGFIAGFAILL</sequence>
<dbReference type="EMBL" id="JAQJAN010000009">
    <property type="protein sequence ID" value="KAJ5719832.1"/>
    <property type="molecule type" value="Genomic_DNA"/>
</dbReference>
<name>A0AAD6MUT0_9EURO</name>
<keyword evidence="5" id="KW-1185">Reference proteome</keyword>
<feature type="chain" id="PRO_5042027963" description="DUF7707 domain-containing protein" evidence="2">
    <location>
        <begin position="16"/>
        <end position="186"/>
    </location>
</feature>
<dbReference type="Proteomes" id="UP001215712">
    <property type="component" value="Unassembled WGS sequence"/>
</dbReference>
<gene>
    <name evidence="4" type="ORF">N7493_006710</name>
</gene>
<comment type="caution">
    <text evidence="4">The sequence shown here is derived from an EMBL/GenBank/DDBJ whole genome shotgun (WGS) entry which is preliminary data.</text>
</comment>
<dbReference type="Pfam" id="PF24808">
    <property type="entry name" value="DUF7707"/>
    <property type="match status" value="1"/>
</dbReference>
<keyword evidence="1" id="KW-0472">Membrane</keyword>
<evidence type="ECO:0000259" key="3">
    <source>
        <dbReference type="Pfam" id="PF24808"/>
    </source>
</evidence>
<dbReference type="PANTHER" id="PTHR38118:SF2">
    <property type="entry name" value="CDP-ALCOHOL PHOSPHATIDYLTRANSFERASE PROTEIN"/>
    <property type="match status" value="1"/>
</dbReference>
<protein>
    <recommendedName>
        <fullName evidence="3">DUF7707 domain-containing protein</fullName>
    </recommendedName>
</protein>
<evidence type="ECO:0000256" key="1">
    <source>
        <dbReference type="SAM" id="Phobius"/>
    </source>
</evidence>